<dbReference type="InterPro" id="IPR000792">
    <property type="entry name" value="Tscrpt_reg_LuxR_C"/>
</dbReference>
<dbReference type="RefSeq" id="WP_117702144.1">
    <property type="nucleotide sequence ID" value="NZ_QSTW01000013.1"/>
</dbReference>
<sequence length="210" mass="24167">MGYMLERQWEAYTRLQDGFSRIVFEDGEEITVKNDGKTGIDFVEEYLDEMKKNYPSHLVAADQLLQMRLGRSYKTIRNLRSRYLSELALVSLNCCFGREDDIPDHEGPEDFNTEHTHCPMRYNCPFNGFNPAFKDKKEVCCNPVYECGLTPTQAAVANMLVNTSLTYEEIADEMGCSYSNIDNMRKRIFAKLGVATRPELMLTLKGKRLV</sequence>
<dbReference type="Pfam" id="PF00196">
    <property type="entry name" value="GerE"/>
    <property type="match status" value="1"/>
</dbReference>
<dbReference type="Proteomes" id="UP000260814">
    <property type="component" value="Unassembled WGS sequence"/>
</dbReference>
<dbReference type="CDD" id="cd06170">
    <property type="entry name" value="LuxR_C_like"/>
    <property type="match status" value="1"/>
</dbReference>
<dbReference type="GO" id="GO:0006355">
    <property type="term" value="P:regulation of DNA-templated transcription"/>
    <property type="evidence" value="ECO:0007669"/>
    <property type="project" value="InterPro"/>
</dbReference>
<dbReference type="InterPro" id="IPR036388">
    <property type="entry name" value="WH-like_DNA-bd_sf"/>
</dbReference>
<protein>
    <submittedName>
        <fullName evidence="2">LuxR family transcriptional regulator</fullName>
    </submittedName>
</protein>
<dbReference type="EMBL" id="QSTW01000013">
    <property type="protein sequence ID" value="RGM90350.1"/>
    <property type="molecule type" value="Genomic_DNA"/>
</dbReference>
<gene>
    <name evidence="2" type="ORF">DXB87_10645</name>
</gene>
<evidence type="ECO:0000259" key="1">
    <source>
        <dbReference type="SMART" id="SM00421"/>
    </source>
</evidence>
<organism evidence="2 3">
    <name type="scientific">Phocaeicola plebeius</name>
    <dbReference type="NCBI Taxonomy" id="310297"/>
    <lineage>
        <taxon>Bacteria</taxon>
        <taxon>Pseudomonadati</taxon>
        <taxon>Bacteroidota</taxon>
        <taxon>Bacteroidia</taxon>
        <taxon>Bacteroidales</taxon>
        <taxon>Bacteroidaceae</taxon>
        <taxon>Phocaeicola</taxon>
    </lineage>
</organism>
<dbReference type="GO" id="GO:0003677">
    <property type="term" value="F:DNA binding"/>
    <property type="evidence" value="ECO:0007669"/>
    <property type="project" value="InterPro"/>
</dbReference>
<comment type="caution">
    <text evidence="2">The sequence shown here is derived from an EMBL/GenBank/DDBJ whole genome shotgun (WGS) entry which is preliminary data.</text>
</comment>
<dbReference type="InterPro" id="IPR016032">
    <property type="entry name" value="Sig_transdc_resp-reg_C-effctor"/>
</dbReference>
<dbReference type="Gene3D" id="1.10.10.10">
    <property type="entry name" value="Winged helix-like DNA-binding domain superfamily/Winged helix DNA-binding domain"/>
    <property type="match status" value="1"/>
</dbReference>
<dbReference type="SUPFAM" id="SSF46894">
    <property type="entry name" value="C-terminal effector domain of the bipartite response regulators"/>
    <property type="match status" value="1"/>
</dbReference>
<reference evidence="2 3" key="1">
    <citation type="submission" date="2018-08" db="EMBL/GenBank/DDBJ databases">
        <title>A genome reference for cultivated species of the human gut microbiota.</title>
        <authorList>
            <person name="Zou Y."/>
            <person name="Xue W."/>
            <person name="Luo G."/>
        </authorList>
    </citation>
    <scope>NUCLEOTIDE SEQUENCE [LARGE SCALE GENOMIC DNA]</scope>
    <source>
        <strain evidence="2 3">OM06-2</strain>
    </source>
</reference>
<accession>A0A3E4Z843</accession>
<evidence type="ECO:0000313" key="2">
    <source>
        <dbReference type="EMBL" id="RGM90350.1"/>
    </source>
</evidence>
<feature type="domain" description="HTH luxR-type" evidence="1">
    <location>
        <begin position="146"/>
        <end position="204"/>
    </location>
</feature>
<dbReference type="AlphaFoldDB" id="A0A3E4Z843"/>
<evidence type="ECO:0000313" key="3">
    <source>
        <dbReference type="Proteomes" id="UP000260814"/>
    </source>
</evidence>
<dbReference type="SMART" id="SM00421">
    <property type="entry name" value="HTH_LUXR"/>
    <property type="match status" value="1"/>
</dbReference>
<name>A0A3E4Z843_9BACT</name>
<proteinExistence type="predicted"/>